<evidence type="ECO:0000256" key="3">
    <source>
        <dbReference type="ARBA" id="ARBA00022676"/>
    </source>
</evidence>
<dbReference type="InterPro" id="IPR029044">
    <property type="entry name" value="Nucleotide-diphossugar_trans"/>
</dbReference>
<comment type="caution">
    <text evidence="5">The sequence shown here is derived from an EMBL/GenBank/DDBJ whole genome shotgun (WGS) entry which is preliminary data.</text>
</comment>
<evidence type="ECO:0000256" key="2">
    <source>
        <dbReference type="ARBA" id="ARBA00006739"/>
    </source>
</evidence>
<keyword evidence="6" id="KW-1185">Reference proteome</keyword>
<dbReference type="PANTHER" id="PTHR43179">
    <property type="entry name" value="RHAMNOSYLTRANSFERASE WBBL"/>
    <property type="match status" value="1"/>
</dbReference>
<proteinExistence type="inferred from homology"/>
<comment type="pathway">
    <text evidence="1">Cell wall biogenesis; cell wall polysaccharide biosynthesis.</text>
</comment>
<dbReference type="SUPFAM" id="SSF53448">
    <property type="entry name" value="Nucleotide-diphospho-sugar transferases"/>
    <property type="match status" value="1"/>
</dbReference>
<keyword evidence="3" id="KW-0328">Glycosyltransferase</keyword>
<gene>
    <name evidence="5" type="ORF">NVV95_16800</name>
</gene>
<sequence length="332" mass="35519">MTSDTDARVAVSAILVNWRQPDLTSAAVASLERQTGLAERGLELAITIVDNGSGDGSLEVLRERHPQHLVVDGGRNDGFGAGVNTGIRARPADVYVLLNNDAEAEPGFVAALVDELRGAEGRGAVTARILLAGTHPVLVNSTGNEMTRSGNGRDRDWLVPAADEHRPAGEVMGFSGGAAALDARALDDVGLFDESLFMYYEDTDLSWRLRRAGWSIRYTPDAVVRHAHAASSGTGSDVFRFSNERNRMLVALRHAPAPVALTAVARTAAGTLRALVAVARTPTPAHRADARRRLRSFGSALRLTPANLARRVRIDRSARAPRRAVAAFLVAE</sequence>
<keyword evidence="4" id="KW-0808">Transferase</keyword>
<evidence type="ECO:0000313" key="6">
    <source>
        <dbReference type="Proteomes" id="UP001165580"/>
    </source>
</evidence>
<evidence type="ECO:0000256" key="1">
    <source>
        <dbReference type="ARBA" id="ARBA00004776"/>
    </source>
</evidence>
<protein>
    <submittedName>
        <fullName evidence="5">Glycosyltransferase family 2 protein</fullName>
    </submittedName>
</protein>
<name>A0ABT2GJ00_9MICO</name>
<dbReference type="CDD" id="cd04186">
    <property type="entry name" value="GT_2_like_c"/>
    <property type="match status" value="1"/>
</dbReference>
<dbReference type="PANTHER" id="PTHR43179:SF12">
    <property type="entry name" value="GALACTOFURANOSYLTRANSFERASE GLFT2"/>
    <property type="match status" value="1"/>
</dbReference>
<evidence type="ECO:0000313" key="5">
    <source>
        <dbReference type="EMBL" id="MCS5716208.1"/>
    </source>
</evidence>
<reference evidence="5" key="1">
    <citation type="submission" date="2022-08" db="EMBL/GenBank/DDBJ databases">
        <authorList>
            <person name="Deng Y."/>
            <person name="Han X.-F."/>
            <person name="Zhang Y.-Q."/>
        </authorList>
    </citation>
    <scope>NUCLEOTIDE SEQUENCE</scope>
    <source>
        <strain evidence="5">CPCC 205716</strain>
    </source>
</reference>
<dbReference type="Pfam" id="PF13641">
    <property type="entry name" value="Glyco_tranf_2_3"/>
    <property type="match status" value="1"/>
</dbReference>
<dbReference type="EMBL" id="JANTEZ010000009">
    <property type="protein sequence ID" value="MCS5716208.1"/>
    <property type="molecule type" value="Genomic_DNA"/>
</dbReference>
<dbReference type="Proteomes" id="UP001165580">
    <property type="component" value="Unassembled WGS sequence"/>
</dbReference>
<organism evidence="5 6">
    <name type="scientific">Herbiconiux gentiana</name>
    <dbReference type="NCBI Taxonomy" id="2970912"/>
    <lineage>
        <taxon>Bacteria</taxon>
        <taxon>Bacillati</taxon>
        <taxon>Actinomycetota</taxon>
        <taxon>Actinomycetes</taxon>
        <taxon>Micrococcales</taxon>
        <taxon>Microbacteriaceae</taxon>
        <taxon>Herbiconiux</taxon>
    </lineage>
</organism>
<evidence type="ECO:0000256" key="4">
    <source>
        <dbReference type="ARBA" id="ARBA00022679"/>
    </source>
</evidence>
<comment type="similarity">
    <text evidence="2">Belongs to the glycosyltransferase 2 family.</text>
</comment>
<accession>A0ABT2GJ00</accession>
<dbReference type="Gene3D" id="3.90.550.10">
    <property type="entry name" value="Spore Coat Polysaccharide Biosynthesis Protein SpsA, Chain A"/>
    <property type="match status" value="1"/>
</dbReference>
<dbReference type="RefSeq" id="WP_259487707.1">
    <property type="nucleotide sequence ID" value="NZ_JANTEZ010000009.1"/>
</dbReference>